<keyword evidence="1" id="KW-0472">Membrane</keyword>
<dbReference type="PROSITE" id="PS50887">
    <property type="entry name" value="GGDEF"/>
    <property type="match status" value="1"/>
</dbReference>
<dbReference type="InterPro" id="IPR043128">
    <property type="entry name" value="Rev_trsase/Diguanyl_cyclase"/>
</dbReference>
<feature type="transmembrane region" description="Helical" evidence="1">
    <location>
        <begin position="85"/>
        <end position="108"/>
    </location>
</feature>
<dbReference type="InterPro" id="IPR000160">
    <property type="entry name" value="GGDEF_dom"/>
</dbReference>
<feature type="transmembrane region" description="Helical" evidence="1">
    <location>
        <begin position="156"/>
        <end position="177"/>
    </location>
</feature>
<dbReference type="OrthoDB" id="23692at2"/>
<dbReference type="Gene3D" id="3.30.70.270">
    <property type="match status" value="1"/>
</dbReference>
<dbReference type="Pfam" id="PF00990">
    <property type="entry name" value="GGDEF"/>
    <property type="match status" value="1"/>
</dbReference>
<dbReference type="Proteomes" id="UP000192434">
    <property type="component" value="Unassembled WGS sequence"/>
</dbReference>
<evidence type="ECO:0000259" key="2">
    <source>
        <dbReference type="PROSITE" id="PS50887"/>
    </source>
</evidence>
<reference evidence="3 4" key="1">
    <citation type="submission" date="2016-12" db="EMBL/GenBank/DDBJ databases">
        <title>The new phylogeny of genus Mycobacterium.</title>
        <authorList>
            <person name="Tortoli E."/>
            <person name="Trovato A."/>
            <person name="Cirillo D.M."/>
        </authorList>
    </citation>
    <scope>NUCLEOTIDE SEQUENCE [LARGE SCALE GENOMIC DNA]</scope>
    <source>
        <strain evidence="3 4">CCUG 66554</strain>
    </source>
</reference>
<feature type="domain" description="GGDEF" evidence="2">
    <location>
        <begin position="222"/>
        <end position="362"/>
    </location>
</feature>
<evidence type="ECO:0000256" key="1">
    <source>
        <dbReference type="SAM" id="Phobius"/>
    </source>
</evidence>
<accession>A0A1X0JAU6</accession>
<dbReference type="PANTHER" id="PTHR44757:SF2">
    <property type="entry name" value="BIOFILM ARCHITECTURE MAINTENANCE PROTEIN MBAA"/>
    <property type="match status" value="1"/>
</dbReference>
<dbReference type="NCBIfam" id="TIGR00254">
    <property type="entry name" value="GGDEF"/>
    <property type="match status" value="1"/>
</dbReference>
<gene>
    <name evidence="3" type="ORF">BST43_08400</name>
</gene>
<name>A0A1X0JAU6_9MYCO</name>
<protein>
    <submittedName>
        <fullName evidence="3">GGDEF domain-containing protein</fullName>
    </submittedName>
</protein>
<feature type="transmembrane region" description="Helical" evidence="1">
    <location>
        <begin position="53"/>
        <end position="73"/>
    </location>
</feature>
<evidence type="ECO:0000313" key="4">
    <source>
        <dbReference type="Proteomes" id="UP000192434"/>
    </source>
</evidence>
<organism evidence="3 4">
    <name type="scientific">Mycobacteroides saopaulense</name>
    <dbReference type="NCBI Taxonomy" id="1578165"/>
    <lineage>
        <taxon>Bacteria</taxon>
        <taxon>Bacillati</taxon>
        <taxon>Actinomycetota</taxon>
        <taxon>Actinomycetes</taxon>
        <taxon>Mycobacteriales</taxon>
        <taxon>Mycobacteriaceae</taxon>
        <taxon>Mycobacteroides</taxon>
    </lineage>
</organism>
<dbReference type="InterPro" id="IPR029787">
    <property type="entry name" value="Nucleotide_cyclase"/>
</dbReference>
<dbReference type="SMART" id="SM00267">
    <property type="entry name" value="GGDEF"/>
    <property type="match status" value="1"/>
</dbReference>
<feature type="transmembrane region" description="Helical" evidence="1">
    <location>
        <begin position="128"/>
        <end position="149"/>
    </location>
</feature>
<dbReference type="EMBL" id="MVII01000008">
    <property type="protein sequence ID" value="ORB59357.1"/>
    <property type="molecule type" value="Genomic_DNA"/>
</dbReference>
<keyword evidence="1" id="KW-0812">Transmembrane</keyword>
<dbReference type="STRING" id="1578165.BKG68_15840"/>
<evidence type="ECO:0000313" key="3">
    <source>
        <dbReference type="EMBL" id="ORB59357.1"/>
    </source>
</evidence>
<dbReference type="RefSeq" id="WP_083014395.1">
    <property type="nucleotide sequence ID" value="NZ_MVII01000008.1"/>
</dbReference>
<dbReference type="SUPFAM" id="SSF55073">
    <property type="entry name" value="Nucleotide cyclase"/>
    <property type="match status" value="1"/>
</dbReference>
<dbReference type="PANTHER" id="PTHR44757">
    <property type="entry name" value="DIGUANYLATE CYCLASE DGCP"/>
    <property type="match status" value="1"/>
</dbReference>
<sequence length="366" mass="38998">MGDARRGAQIYATSSEILERIDLRRAVTVLTAVCVTGIAAAAISLAFSGMSTVPFLCLGISIPGFAWGVRYALKKPVTYPESLAYVAYCDVSIVIGICVVTTSGIAFVKLAWLVAANTYTFVFHGRTAVAIQSAVTVVATALAVGGAVFRGDSNAPALITIVATVILANLIAAWVIYGGMAQFATHADDRDHLARHDDLTGLLNRRGLQEACEKWTGDAKDRHIVVAVVDLDEFKSINDTYGHGVGDEVLRRTARQLQALQGPDRFLARLGGDEFGMVAIVCSDEVLNYHQVVQDAMDSGGDEIPVNSSVGVASEALSRLGDLPDSSLVAAVADLLIKADNAMYRVKRGDSLGAYSIERRTEYRIG</sequence>
<feature type="transmembrane region" description="Helical" evidence="1">
    <location>
        <begin position="26"/>
        <end position="47"/>
    </location>
</feature>
<dbReference type="CDD" id="cd01949">
    <property type="entry name" value="GGDEF"/>
    <property type="match status" value="1"/>
</dbReference>
<proteinExistence type="predicted"/>
<dbReference type="AlphaFoldDB" id="A0A1X0JAU6"/>
<keyword evidence="1" id="KW-1133">Transmembrane helix</keyword>
<dbReference type="InterPro" id="IPR052155">
    <property type="entry name" value="Biofilm_reg_signaling"/>
</dbReference>
<comment type="caution">
    <text evidence="3">The sequence shown here is derived from an EMBL/GenBank/DDBJ whole genome shotgun (WGS) entry which is preliminary data.</text>
</comment>